<evidence type="ECO:0000313" key="1">
    <source>
        <dbReference type="EnsemblPlants" id="OGLUM05G05230.1"/>
    </source>
</evidence>
<dbReference type="Gramene" id="OGLUM05G05230.1">
    <property type="protein sequence ID" value="OGLUM05G05230.1"/>
    <property type="gene ID" value="OGLUM05G05230"/>
</dbReference>
<dbReference type="AlphaFoldDB" id="A0A0D9ZUX8"/>
<keyword evidence="2" id="KW-1185">Reference proteome</keyword>
<protein>
    <submittedName>
        <fullName evidence="1">Uncharacterized protein</fullName>
    </submittedName>
</protein>
<dbReference type="EnsemblPlants" id="OGLUM05G05230.1">
    <property type="protein sequence ID" value="OGLUM05G05230.1"/>
    <property type="gene ID" value="OGLUM05G05230"/>
</dbReference>
<name>A0A0D9ZUX8_9ORYZ</name>
<organism evidence="1">
    <name type="scientific">Oryza glumipatula</name>
    <dbReference type="NCBI Taxonomy" id="40148"/>
    <lineage>
        <taxon>Eukaryota</taxon>
        <taxon>Viridiplantae</taxon>
        <taxon>Streptophyta</taxon>
        <taxon>Embryophyta</taxon>
        <taxon>Tracheophyta</taxon>
        <taxon>Spermatophyta</taxon>
        <taxon>Magnoliopsida</taxon>
        <taxon>Liliopsida</taxon>
        <taxon>Poales</taxon>
        <taxon>Poaceae</taxon>
        <taxon>BOP clade</taxon>
        <taxon>Oryzoideae</taxon>
        <taxon>Oryzeae</taxon>
        <taxon>Oryzinae</taxon>
        <taxon>Oryza</taxon>
    </lineage>
</organism>
<dbReference type="Proteomes" id="UP000026961">
    <property type="component" value="Chromosome 5"/>
</dbReference>
<reference evidence="1" key="1">
    <citation type="submission" date="2015-04" db="UniProtKB">
        <authorList>
            <consortium name="EnsemblPlants"/>
        </authorList>
    </citation>
    <scope>IDENTIFICATION</scope>
</reference>
<proteinExistence type="predicted"/>
<accession>A0A0D9ZUX8</accession>
<sequence length="144" mass="16778">MQPMLLLPLRARPRSINKFKQVLPQRQEWREHAALNSLRREIESKEEKSRRKEYVVEKPFNASYFIKLSEKFEAGSGVFMGSVDAWGTHVESAPERRGGDWGDRVTAEERRVHLMCVGRSEVGLIGPVIFWWPVQLGNEWNIPF</sequence>
<evidence type="ECO:0000313" key="2">
    <source>
        <dbReference type="Proteomes" id="UP000026961"/>
    </source>
</evidence>
<dbReference type="HOGENOM" id="CLU_150299_0_0_1"/>
<reference evidence="1" key="2">
    <citation type="submission" date="2018-05" db="EMBL/GenBank/DDBJ databases">
        <title>OgluRS3 (Oryza glumaepatula Reference Sequence Version 3).</title>
        <authorList>
            <person name="Zhang J."/>
            <person name="Kudrna D."/>
            <person name="Lee S."/>
            <person name="Talag J."/>
            <person name="Welchert J."/>
            <person name="Wing R.A."/>
        </authorList>
    </citation>
    <scope>NUCLEOTIDE SEQUENCE [LARGE SCALE GENOMIC DNA]</scope>
</reference>